<dbReference type="GO" id="GO:0030992">
    <property type="term" value="C:intraciliary transport particle B"/>
    <property type="evidence" value="ECO:0007669"/>
    <property type="project" value="TreeGrafter"/>
</dbReference>
<dbReference type="SUPFAM" id="SSF50978">
    <property type="entry name" value="WD40 repeat-like"/>
    <property type="match status" value="1"/>
</dbReference>
<evidence type="ECO:0000256" key="1">
    <source>
        <dbReference type="ARBA" id="ARBA00004138"/>
    </source>
</evidence>
<keyword evidence="8" id="KW-1185">Reference proteome</keyword>
<dbReference type="AlphaFoldDB" id="E4WWH1"/>
<protein>
    <submittedName>
        <fullName evidence="7">Uncharacterized protein</fullName>
    </submittedName>
</protein>
<feature type="domain" description="IFT80/172/WDR35 TPR" evidence="6">
    <location>
        <begin position="623"/>
        <end position="760"/>
    </location>
</feature>
<dbReference type="PROSITE" id="PS50294">
    <property type="entry name" value="WD_REPEATS_REGION"/>
    <property type="match status" value="1"/>
</dbReference>
<dbReference type="Pfam" id="PF23335">
    <property type="entry name" value="Beta-prop_IFT80_2nd"/>
    <property type="match status" value="1"/>
</dbReference>
<feature type="domain" description="IFT80 second beta-propeller" evidence="5">
    <location>
        <begin position="310"/>
        <end position="594"/>
    </location>
</feature>
<evidence type="ECO:0000313" key="8">
    <source>
        <dbReference type="Proteomes" id="UP000001307"/>
    </source>
</evidence>
<dbReference type="InParanoid" id="E4WWH1"/>
<evidence type="ECO:0000256" key="2">
    <source>
        <dbReference type="ARBA" id="ARBA00023069"/>
    </source>
</evidence>
<dbReference type="InterPro" id="IPR036322">
    <property type="entry name" value="WD40_repeat_dom_sf"/>
</dbReference>
<feature type="repeat" description="WD" evidence="4">
    <location>
        <begin position="191"/>
        <end position="223"/>
    </location>
</feature>
<dbReference type="Pfam" id="PF00400">
    <property type="entry name" value="WD40"/>
    <property type="match status" value="2"/>
</dbReference>
<dbReference type="OrthoDB" id="408728at2759"/>
<keyword evidence="3" id="KW-0966">Cell projection</keyword>
<reference evidence="7" key="1">
    <citation type="journal article" date="2010" name="Science">
        <title>Plasticity of animal genome architecture unmasked by rapid evolution of a pelagic tunicate.</title>
        <authorList>
            <person name="Denoeud F."/>
            <person name="Henriet S."/>
            <person name="Mungpakdee S."/>
            <person name="Aury J.M."/>
            <person name="Da Silva C."/>
            <person name="Brinkmann H."/>
            <person name="Mikhaleva J."/>
            <person name="Olsen L.C."/>
            <person name="Jubin C."/>
            <person name="Canestro C."/>
            <person name="Bouquet J.M."/>
            <person name="Danks G."/>
            <person name="Poulain J."/>
            <person name="Campsteijn C."/>
            <person name="Adamski M."/>
            <person name="Cross I."/>
            <person name="Yadetie F."/>
            <person name="Muffato M."/>
            <person name="Louis A."/>
            <person name="Butcher S."/>
            <person name="Tsagkogeorga G."/>
            <person name="Konrad A."/>
            <person name="Singh S."/>
            <person name="Jensen M.F."/>
            <person name="Cong E.H."/>
            <person name="Eikeseth-Otteraa H."/>
            <person name="Noel B."/>
            <person name="Anthouard V."/>
            <person name="Porcel B.M."/>
            <person name="Kachouri-Lafond R."/>
            <person name="Nishino A."/>
            <person name="Ugolini M."/>
            <person name="Chourrout P."/>
            <person name="Nishida H."/>
            <person name="Aasland R."/>
            <person name="Huzurbazar S."/>
            <person name="Westhof E."/>
            <person name="Delsuc F."/>
            <person name="Lehrach H."/>
            <person name="Reinhardt R."/>
            <person name="Weissenbach J."/>
            <person name="Roy S.W."/>
            <person name="Artiguenave F."/>
            <person name="Postlethwait J.H."/>
            <person name="Manak J.R."/>
            <person name="Thompson E.M."/>
            <person name="Jaillon O."/>
            <person name="Du Pasquier L."/>
            <person name="Boudinot P."/>
            <person name="Liberles D.A."/>
            <person name="Volff J.N."/>
            <person name="Philippe H."/>
            <person name="Lenhard B."/>
            <person name="Roest Crollius H."/>
            <person name="Wincker P."/>
            <person name="Chourrout D."/>
        </authorList>
    </citation>
    <scope>NUCLEOTIDE SEQUENCE [LARGE SCALE GENOMIC DNA]</scope>
</reference>
<comment type="subcellular location">
    <subcellularLocation>
        <location evidence="1">Cell projection</location>
        <location evidence="1">Cilium</location>
    </subcellularLocation>
</comment>
<dbReference type="PROSITE" id="PS50082">
    <property type="entry name" value="WD_REPEATS_2"/>
    <property type="match status" value="2"/>
</dbReference>
<evidence type="ECO:0000256" key="3">
    <source>
        <dbReference type="ARBA" id="ARBA00023273"/>
    </source>
</evidence>
<evidence type="ECO:0000256" key="4">
    <source>
        <dbReference type="PROSITE-ProRule" id="PRU00221"/>
    </source>
</evidence>
<dbReference type="GO" id="GO:0060271">
    <property type="term" value="P:cilium assembly"/>
    <property type="evidence" value="ECO:0007669"/>
    <property type="project" value="TreeGrafter"/>
</dbReference>
<feature type="repeat" description="WD" evidence="4">
    <location>
        <begin position="107"/>
        <end position="139"/>
    </location>
</feature>
<dbReference type="Proteomes" id="UP000001307">
    <property type="component" value="Unassembled WGS sequence"/>
</dbReference>
<keyword evidence="4" id="KW-0853">WD repeat</keyword>
<dbReference type="PANTHER" id="PTHR24098">
    <property type="entry name" value="OUTER SEGMENT 5"/>
    <property type="match status" value="1"/>
</dbReference>
<evidence type="ECO:0000313" key="7">
    <source>
        <dbReference type="EMBL" id="CBY21475.1"/>
    </source>
</evidence>
<evidence type="ECO:0000259" key="5">
    <source>
        <dbReference type="Pfam" id="PF23335"/>
    </source>
</evidence>
<gene>
    <name evidence="7" type="ORF">GSOID_T00009243001</name>
</gene>
<dbReference type="Pfam" id="PF23387">
    <property type="entry name" value="TPR_IFT80_172"/>
    <property type="match status" value="1"/>
</dbReference>
<evidence type="ECO:0000259" key="6">
    <source>
        <dbReference type="Pfam" id="PF23387"/>
    </source>
</evidence>
<dbReference type="InterPro" id="IPR056157">
    <property type="entry name" value="TPR_IFT80_172_dom"/>
</dbReference>
<organism evidence="7">
    <name type="scientific">Oikopleura dioica</name>
    <name type="common">Tunicate</name>
    <dbReference type="NCBI Taxonomy" id="34765"/>
    <lineage>
        <taxon>Eukaryota</taxon>
        <taxon>Metazoa</taxon>
        <taxon>Chordata</taxon>
        <taxon>Tunicata</taxon>
        <taxon>Appendicularia</taxon>
        <taxon>Copelata</taxon>
        <taxon>Oikopleuridae</taxon>
        <taxon>Oikopleura</taxon>
    </lineage>
</organism>
<name>E4WWH1_OIKDI</name>
<accession>E4WWH1</accession>
<dbReference type="PANTHER" id="PTHR24098:SF0">
    <property type="entry name" value="OUTER SEGMENT 5"/>
    <property type="match status" value="1"/>
</dbReference>
<dbReference type="InterPro" id="IPR001680">
    <property type="entry name" value="WD40_rpt"/>
</dbReference>
<dbReference type="Gene3D" id="2.130.10.10">
    <property type="entry name" value="YVTN repeat-like/Quinoprotein amine dehydrogenase"/>
    <property type="match status" value="2"/>
</dbReference>
<dbReference type="InterPro" id="IPR056456">
    <property type="entry name" value="Beta-prop_IFT80_2nd"/>
</dbReference>
<dbReference type="FunCoup" id="E4WWH1">
    <property type="interactions" value="37"/>
</dbReference>
<dbReference type="EMBL" id="FN653017">
    <property type="protein sequence ID" value="CBY21475.1"/>
    <property type="molecule type" value="Genomic_DNA"/>
</dbReference>
<dbReference type="SMART" id="SM00320">
    <property type="entry name" value="WD40"/>
    <property type="match status" value="5"/>
</dbReference>
<dbReference type="GO" id="GO:0005929">
    <property type="term" value="C:cilium"/>
    <property type="evidence" value="ECO:0007669"/>
    <property type="project" value="UniProtKB-SubCell"/>
</dbReference>
<sequence>MITSHEYKIHESICSALGFGPGEVIFSASDNHKLTVTTINKKENVAEFDLGADAYPVDLTIMPSLNRKGCQICVACSDGSITMINYNKDESHDRIDVSYHLKLEKKWPAHEGAAIQVISSPSGSELASCGEDGVVKVWSKSGLLRSTLTNLGHAVYALDWSPDGSKVVYACQSKIEIKTLSGNTKQTSEVWTAHEPVVSCVTWGSGDTIASGGEDGKYKIWDLFGRLLFQSAEHQFPITSISFSPNAESLLVGTFGIVKYCDPSGKSISSVQQTNLGSPFRFCWSQDNLIAATGTGSGKLLRLDIAGSKTEDETHQLLQMNSKAIKVTEIDSATTDMIETTERITSISTGYKNIVIGTTEQLQIFVKGRLNTPQLVDLKEHTPNLIKQTDQLFAVVSTSAILILTYEGRIQSENRFNFNLTAMNLAQVALNSRFCVIVDPRDARNLIGFENLTGKAINGSVKSLESSPLLTHKENIRHVELQADQQILSFVDEQKDLYIVKLGGAKVVPHRIMSNVTAIMTSSTLPVLSILKGSQVEALVNPAIAFVDNALVAQSTVAIEATNLGRNPRLFAFNEGTVSLRNHDGSVIRGSLNPLATLLIKAVKDRKFTEGLSICRFAADNALWMTLSGFALEHNQTEVLAECYKALGRVDRVRQINRATETSDKTLQVIELKALGNEPETMDTLAKRSEIIDTLPLLFAKCAWKEALELAIKKGSHIDTVLYFRSNYLKAREKEEDIEKFREMNQKIDVSWEDIKAKYPMTA</sequence>
<dbReference type="InterPro" id="IPR015943">
    <property type="entry name" value="WD40/YVTN_repeat-like_dom_sf"/>
</dbReference>
<keyword evidence="2" id="KW-0969">Cilium</keyword>
<proteinExistence type="predicted"/>